<dbReference type="InterPro" id="IPR003615">
    <property type="entry name" value="HNH_nuc"/>
</dbReference>
<name>A0A8S5SE03_9CAUD</name>
<dbReference type="PANTHER" id="PTHR33877:SF2">
    <property type="entry name" value="OS07G0170200 PROTEIN"/>
    <property type="match status" value="1"/>
</dbReference>
<dbReference type="GO" id="GO:0003676">
    <property type="term" value="F:nucleic acid binding"/>
    <property type="evidence" value="ECO:0007669"/>
    <property type="project" value="InterPro"/>
</dbReference>
<dbReference type="SMART" id="SM00507">
    <property type="entry name" value="HNHc"/>
    <property type="match status" value="1"/>
</dbReference>
<dbReference type="Pfam" id="PF01844">
    <property type="entry name" value="HNH"/>
    <property type="match status" value="1"/>
</dbReference>
<dbReference type="InterPro" id="IPR002711">
    <property type="entry name" value="HNH"/>
</dbReference>
<dbReference type="PANTHER" id="PTHR33877">
    <property type="entry name" value="SLL1193 PROTEIN"/>
    <property type="match status" value="1"/>
</dbReference>
<dbReference type="InterPro" id="IPR052892">
    <property type="entry name" value="NA-targeting_endonuclease"/>
</dbReference>
<sequence length="139" mass="16294">MYEAQKMFGEKVWFRCPDYVEPKHCKWCGKPLSGRRTSFCCDEHSKAFNDMTVWNRGRDPYSLRILYRDNFTCQKCGEFHAFQNEYGVAIPIDDGKLNVHHIVPVCNGGGDEPENLVTLCVDCHKEIHKKYIKMENIER</sequence>
<evidence type="ECO:0000313" key="2">
    <source>
        <dbReference type="EMBL" id="DAF48927.1"/>
    </source>
</evidence>
<dbReference type="GO" id="GO:0008270">
    <property type="term" value="F:zinc ion binding"/>
    <property type="evidence" value="ECO:0007669"/>
    <property type="project" value="InterPro"/>
</dbReference>
<dbReference type="Gene3D" id="1.10.30.50">
    <property type="match status" value="1"/>
</dbReference>
<dbReference type="EMBL" id="BK032577">
    <property type="protein sequence ID" value="DAF48927.1"/>
    <property type="molecule type" value="Genomic_DNA"/>
</dbReference>
<organism evidence="2">
    <name type="scientific">Siphoviridae sp. ctnpt50</name>
    <dbReference type="NCBI Taxonomy" id="2827941"/>
    <lineage>
        <taxon>Viruses</taxon>
        <taxon>Duplodnaviria</taxon>
        <taxon>Heunggongvirae</taxon>
        <taxon>Uroviricota</taxon>
        <taxon>Caudoviricetes</taxon>
    </lineage>
</organism>
<dbReference type="GO" id="GO:0004519">
    <property type="term" value="F:endonuclease activity"/>
    <property type="evidence" value="ECO:0007669"/>
    <property type="project" value="InterPro"/>
</dbReference>
<proteinExistence type="predicted"/>
<dbReference type="CDD" id="cd00085">
    <property type="entry name" value="HNHc"/>
    <property type="match status" value="1"/>
</dbReference>
<protein>
    <submittedName>
        <fullName evidence="2">NinG recombination protein</fullName>
    </submittedName>
</protein>
<evidence type="ECO:0000259" key="1">
    <source>
        <dbReference type="SMART" id="SM00507"/>
    </source>
</evidence>
<reference evidence="2" key="1">
    <citation type="journal article" date="2021" name="Proc. Natl. Acad. Sci. U.S.A.">
        <title>A Catalog of Tens of Thousands of Viruses from Human Metagenomes Reveals Hidden Associations with Chronic Diseases.</title>
        <authorList>
            <person name="Tisza M.J."/>
            <person name="Buck C.B."/>
        </authorList>
    </citation>
    <scope>NUCLEOTIDE SEQUENCE</scope>
    <source>
        <strain evidence="2">Ctnpt50</strain>
    </source>
</reference>
<accession>A0A8S5SE03</accession>
<feature type="domain" description="HNH nuclease" evidence="1">
    <location>
        <begin position="60"/>
        <end position="125"/>
    </location>
</feature>